<name>A0A0D1XYL4_ANEMI</name>
<evidence type="ECO:0000256" key="1">
    <source>
        <dbReference type="SAM" id="MobiDB-lite"/>
    </source>
</evidence>
<organism evidence="2 4">
    <name type="scientific">Aneurinibacillus migulanus</name>
    <name type="common">Bacillus migulanus</name>
    <dbReference type="NCBI Taxonomy" id="47500"/>
    <lineage>
        <taxon>Bacteria</taxon>
        <taxon>Bacillati</taxon>
        <taxon>Bacillota</taxon>
        <taxon>Bacilli</taxon>
        <taxon>Bacillales</taxon>
        <taxon>Paenibacillaceae</taxon>
        <taxon>Aneurinibacillus group</taxon>
        <taxon>Aneurinibacillus</taxon>
    </lineage>
</organism>
<reference evidence="2 4" key="1">
    <citation type="submission" date="2015-07" db="EMBL/GenBank/DDBJ databases">
        <title>Fjat-14205 dsm 2895.</title>
        <authorList>
            <person name="Liu B."/>
            <person name="Wang J."/>
            <person name="Zhu Y."/>
            <person name="Liu G."/>
            <person name="Chen Q."/>
            <person name="Chen Z."/>
            <person name="Lan J."/>
            <person name="Che J."/>
            <person name="Ge C."/>
            <person name="Shi H."/>
            <person name="Pan Z."/>
            <person name="Liu X."/>
        </authorList>
    </citation>
    <scope>NUCLEOTIDE SEQUENCE [LARGE SCALE GENOMIC DNA]</scope>
    <source>
        <strain evidence="2 4">DSM 2895</strain>
    </source>
</reference>
<protein>
    <submittedName>
        <fullName evidence="2">Uncharacterized protein</fullName>
    </submittedName>
</protein>
<feature type="compositionally biased region" description="Polar residues" evidence="1">
    <location>
        <begin position="54"/>
        <end position="67"/>
    </location>
</feature>
<dbReference type="PATRIC" id="fig|47500.12.peg.5771"/>
<keyword evidence="4" id="KW-1185">Reference proteome</keyword>
<reference evidence="3 5" key="2">
    <citation type="submission" date="2016-10" db="EMBL/GenBank/DDBJ databases">
        <authorList>
            <person name="de Groot N.N."/>
        </authorList>
    </citation>
    <scope>NUCLEOTIDE SEQUENCE [LARGE SCALE GENOMIC DNA]</scope>
    <source>
        <strain evidence="3 5">DSM 2895</strain>
    </source>
</reference>
<evidence type="ECO:0000313" key="5">
    <source>
        <dbReference type="Proteomes" id="UP000182836"/>
    </source>
</evidence>
<dbReference type="EMBL" id="FNED01000001">
    <property type="protein sequence ID" value="SDI10206.1"/>
    <property type="molecule type" value="Genomic_DNA"/>
</dbReference>
<evidence type="ECO:0000313" key="3">
    <source>
        <dbReference type="EMBL" id="SDI10206.1"/>
    </source>
</evidence>
<feature type="compositionally biased region" description="Basic and acidic residues" evidence="1">
    <location>
        <begin position="9"/>
        <end position="27"/>
    </location>
</feature>
<dbReference type="GeneID" id="42308448"/>
<feature type="region of interest" description="Disordered" evidence="1">
    <location>
        <begin position="1"/>
        <end position="67"/>
    </location>
</feature>
<dbReference type="Proteomes" id="UP000182836">
    <property type="component" value="Unassembled WGS sequence"/>
</dbReference>
<dbReference type="RefSeq" id="WP_043068185.1">
    <property type="nucleotide sequence ID" value="NZ_BJOA01000005.1"/>
</dbReference>
<gene>
    <name evidence="2" type="ORF">AF333_25325</name>
    <name evidence="3" type="ORF">SAMN04487909_101553</name>
</gene>
<dbReference type="Proteomes" id="UP000037269">
    <property type="component" value="Unassembled WGS sequence"/>
</dbReference>
<evidence type="ECO:0000313" key="2">
    <source>
        <dbReference type="EMBL" id="KON98258.1"/>
    </source>
</evidence>
<sequence length="67" mass="7905">MKPGQIYNKDMKSHFERKRPPQRDTNKAFRLPSRAIARPDEKGQQLSCCGKPYNKNSETSSRFYRKT</sequence>
<proteinExistence type="predicted"/>
<dbReference type="EMBL" id="LGUG01000004">
    <property type="protein sequence ID" value="KON98258.1"/>
    <property type="molecule type" value="Genomic_DNA"/>
</dbReference>
<dbReference type="AlphaFoldDB" id="A0A0D1XYL4"/>
<evidence type="ECO:0000313" key="4">
    <source>
        <dbReference type="Proteomes" id="UP000037269"/>
    </source>
</evidence>
<accession>A0A0D1XYL4</accession>
<dbReference type="STRING" id="47500.AF333_25325"/>